<dbReference type="RefSeq" id="WP_009870337.1">
    <property type="nucleotide sequence ID" value="NZ_JXSL01000033.1"/>
</dbReference>
<evidence type="ECO:0000313" key="2">
    <source>
        <dbReference type="Proteomes" id="UP000031971"/>
    </source>
</evidence>
<dbReference type="STRING" id="272627.CCC_01433"/>
<dbReference type="Proteomes" id="UP000031971">
    <property type="component" value="Unassembled WGS sequence"/>
</dbReference>
<keyword evidence="2" id="KW-1185">Reference proteome</keyword>
<dbReference type="EMBL" id="JXSL01000033">
    <property type="protein sequence ID" value="KIL96940.1"/>
    <property type="molecule type" value="Genomic_DNA"/>
</dbReference>
<gene>
    <name evidence="1" type="ORF">CCC_01433</name>
</gene>
<comment type="caution">
    <text evidence="1">The sequence shown here is derived from an EMBL/GenBank/DDBJ whole genome shotgun (WGS) entry which is preliminary data.</text>
</comment>
<organism evidence="1 2">
    <name type="scientific">Paramagnetospirillum magnetotacticum MS-1</name>
    <dbReference type="NCBI Taxonomy" id="272627"/>
    <lineage>
        <taxon>Bacteria</taxon>
        <taxon>Pseudomonadati</taxon>
        <taxon>Pseudomonadota</taxon>
        <taxon>Alphaproteobacteria</taxon>
        <taxon>Rhodospirillales</taxon>
        <taxon>Magnetospirillaceae</taxon>
        <taxon>Paramagnetospirillum</taxon>
    </lineage>
</organism>
<proteinExistence type="predicted"/>
<dbReference type="OrthoDB" id="7866483at2"/>
<accession>A0A0C2YQI4</accession>
<protein>
    <submittedName>
        <fullName evidence="1">Uncharacterized protein</fullName>
    </submittedName>
</protein>
<sequence>MHDSSDNQFLRLPGLYRRWELNQVIEPGEDYRIEGAGTAADGTPLYSIYATESGQTPNSPREATGDD</sequence>
<evidence type="ECO:0000313" key="1">
    <source>
        <dbReference type="EMBL" id="KIL96940.1"/>
    </source>
</evidence>
<name>A0A0C2YQI4_PARME</name>
<reference evidence="1 2" key="1">
    <citation type="submission" date="2015-01" db="EMBL/GenBank/DDBJ databases">
        <title>Genome Sequence of Magnetospirillum magnetotacticum Strain MS-1.</title>
        <authorList>
            <person name="Marinov G.K."/>
            <person name="Smalley M.D."/>
            <person name="DeSalvo G."/>
        </authorList>
    </citation>
    <scope>NUCLEOTIDE SEQUENCE [LARGE SCALE GENOMIC DNA]</scope>
    <source>
        <strain evidence="1 2">MS-1</strain>
    </source>
</reference>
<dbReference type="AlphaFoldDB" id="A0A0C2YQI4"/>